<accession>A0A8F5GT74</accession>
<evidence type="ECO:0000313" key="5">
    <source>
        <dbReference type="Proteomes" id="UP000694018"/>
    </source>
</evidence>
<dbReference type="GO" id="GO:0006011">
    <property type="term" value="P:UDP-alpha-D-glucose metabolic process"/>
    <property type="evidence" value="ECO:0007669"/>
    <property type="project" value="InterPro"/>
</dbReference>
<dbReference type="GO" id="GO:0003983">
    <property type="term" value="F:UTP:glucose-1-phosphate uridylyltransferase activity"/>
    <property type="evidence" value="ECO:0007669"/>
    <property type="project" value="UniProtKB-EC"/>
</dbReference>
<dbReference type="Pfam" id="PF00483">
    <property type="entry name" value="NTP_transferase"/>
    <property type="match status" value="1"/>
</dbReference>
<dbReference type="InterPro" id="IPR005771">
    <property type="entry name" value="GalU_uridylyltTrfase_bac/arc"/>
</dbReference>
<feature type="domain" description="Nucleotidyl transferase" evidence="3">
    <location>
        <begin position="3"/>
        <end position="247"/>
    </location>
</feature>
<sequence length="254" mass="28952">MHAVITAAGLGTRMLPASKEIPKEMFPIPFNNGFKPVIQIIFEQLYDKGIRDFVIVVGRSKRVIEDHFTPDYDFISYLEKVGKEKQARELLTFYSKIEKSNIAFVNQPEPKGFGDAVLRAEPFIYDKFIVVAADTLLREIPDLVPNSFLVTEVEDPRSYGVVVLEGDRVIDVEEKPKNPKSHFIIVPYYMFTYDIFHALREIKCNGELQLTDGIKVLLKKGVEFVAKRVYDAYDLGSIENYIASIKKIIGEHAV</sequence>
<dbReference type="Proteomes" id="UP000694018">
    <property type="component" value="Chromosome"/>
</dbReference>
<dbReference type="EC" id="2.7.7.9" evidence="4"/>
<evidence type="ECO:0000256" key="2">
    <source>
        <dbReference type="ARBA" id="ARBA00022695"/>
    </source>
</evidence>
<evidence type="ECO:0000256" key="1">
    <source>
        <dbReference type="ARBA" id="ARBA00022679"/>
    </source>
</evidence>
<dbReference type="AlphaFoldDB" id="A0A8F5GT74"/>
<protein>
    <submittedName>
        <fullName evidence="4">UTP--glucose-1-phosphate uridylyltransferase</fullName>
        <ecNumber evidence="4">2.7.7.9</ecNumber>
    </submittedName>
</protein>
<keyword evidence="2 4" id="KW-0548">Nucleotidyltransferase</keyword>
<proteinExistence type="predicted"/>
<dbReference type="OrthoDB" id="15372at2157"/>
<organism evidence="4 5">
    <name type="scientific">Saccharolobus shibatae (strain ATCC 51178 / DSM 5389 / JCM 8931 / NBRC 15437 / B12)</name>
    <name type="common">Sulfolobus shibatae</name>
    <dbReference type="NCBI Taxonomy" id="523848"/>
    <lineage>
        <taxon>Archaea</taxon>
        <taxon>Thermoproteota</taxon>
        <taxon>Thermoprotei</taxon>
        <taxon>Sulfolobales</taxon>
        <taxon>Sulfolobaceae</taxon>
        <taxon>Saccharolobus</taxon>
    </lineage>
</organism>
<name>A0A8F5GT74_SACSH</name>
<dbReference type="EMBL" id="CP077717">
    <property type="protein sequence ID" value="QXJ28648.1"/>
    <property type="molecule type" value="Genomic_DNA"/>
</dbReference>
<keyword evidence="1 4" id="KW-0808">Transferase</keyword>
<dbReference type="InterPro" id="IPR005835">
    <property type="entry name" value="NTP_transferase_dom"/>
</dbReference>
<dbReference type="KEGG" id="sshi:J5U23_01517"/>
<evidence type="ECO:0000313" key="4">
    <source>
        <dbReference type="EMBL" id="QXJ28648.1"/>
    </source>
</evidence>
<gene>
    <name evidence="4" type="ORF">J5U23_01517</name>
</gene>
<evidence type="ECO:0000259" key="3">
    <source>
        <dbReference type="Pfam" id="PF00483"/>
    </source>
</evidence>
<dbReference type="GeneID" id="65563086"/>
<dbReference type="PANTHER" id="PTHR43197">
    <property type="entry name" value="UTP--GLUCOSE-1-PHOSPHATE URIDYLYLTRANSFERASE"/>
    <property type="match status" value="1"/>
</dbReference>
<reference evidence="4" key="1">
    <citation type="journal article" date="2021" name="Environ. Microbiol.">
        <title>New insights into the diversity and evolution of the archaeal mobilome from three complete genomes of Saccharolobus shibatae.</title>
        <authorList>
            <person name="Medvedeva S."/>
            <person name="Brandt D."/>
            <person name="Cvirkaite-Krupovic V."/>
            <person name="Liu Y."/>
            <person name="Severinov K."/>
            <person name="Ishino S."/>
            <person name="Ishino Y."/>
            <person name="Prangishvili D."/>
            <person name="Kalinowski J."/>
            <person name="Krupovic M."/>
        </authorList>
    </citation>
    <scope>NUCLEOTIDE SEQUENCE</scope>
    <source>
        <strain evidence="4">B12</strain>
    </source>
</reference>
<dbReference type="RefSeq" id="WP_218267422.1">
    <property type="nucleotide sequence ID" value="NZ_CP077717.1"/>
</dbReference>
<dbReference type="PANTHER" id="PTHR43197:SF1">
    <property type="entry name" value="UTP--GLUCOSE-1-PHOSPHATE URIDYLYLTRANSFERASE"/>
    <property type="match status" value="1"/>
</dbReference>